<comment type="caution">
    <text evidence="3">The sequence shown here is derived from an EMBL/GenBank/DDBJ whole genome shotgun (WGS) entry which is preliminary data.</text>
</comment>
<dbReference type="SUPFAM" id="SSF56112">
    <property type="entry name" value="Protein kinase-like (PK-like)"/>
    <property type="match status" value="1"/>
</dbReference>
<feature type="domain" description="Fungal-type protein kinase" evidence="2">
    <location>
        <begin position="109"/>
        <end position="329"/>
    </location>
</feature>
<dbReference type="Proteomes" id="UP000518752">
    <property type="component" value="Unassembled WGS sequence"/>
</dbReference>
<evidence type="ECO:0000259" key="2">
    <source>
        <dbReference type="Pfam" id="PF17667"/>
    </source>
</evidence>
<evidence type="ECO:0000313" key="3">
    <source>
        <dbReference type="EMBL" id="KAF5345735.1"/>
    </source>
</evidence>
<dbReference type="InterPro" id="IPR011009">
    <property type="entry name" value="Kinase-like_dom_sf"/>
</dbReference>
<protein>
    <recommendedName>
        <fullName evidence="2">Fungal-type protein kinase domain-containing protein</fullName>
    </recommendedName>
</protein>
<evidence type="ECO:0000313" key="4">
    <source>
        <dbReference type="Proteomes" id="UP000518752"/>
    </source>
</evidence>
<sequence length="374" mass="42479">MATQVVSSLQFIMTVDPLVAFRSVGLCKIPTFACGSRAVESSLLRGCIHVLLNNCAEPRPTCTLLRVHCILLAYRAWLGSDHRGLQFFFTPTVQNHGQWSKVHHSQNDYSADSLISRATRVWLVKDEECKESVLKDVWMDTDRLPEHEILRVFKRMKIDDMDDTTPRMMNDVFDLVIETSAPSSSRSSHPGESTSSQPVRNPGQMQMEDPQKLTIRSKYHYRTVFEEHGTDLYGEMSLPNVFKTLSDLVDALDIIHTSGWVHREISCGNVYWLHDPVKGPRGIIGDFEYGGVTIKRNMRNGRADPPKQAVFAHNPLHDLESLWWLLVYILLHRDDKVQAAQDFGMRNRNASALFKTGPDSVTRGAFKLITKQLA</sequence>
<dbReference type="AlphaFoldDB" id="A0A8H5CPZ5"/>
<dbReference type="OrthoDB" id="312874at2759"/>
<organism evidence="3 4">
    <name type="scientific">Collybiopsis confluens</name>
    <dbReference type="NCBI Taxonomy" id="2823264"/>
    <lineage>
        <taxon>Eukaryota</taxon>
        <taxon>Fungi</taxon>
        <taxon>Dikarya</taxon>
        <taxon>Basidiomycota</taxon>
        <taxon>Agaricomycotina</taxon>
        <taxon>Agaricomycetes</taxon>
        <taxon>Agaricomycetidae</taxon>
        <taxon>Agaricales</taxon>
        <taxon>Marasmiineae</taxon>
        <taxon>Omphalotaceae</taxon>
        <taxon>Collybiopsis</taxon>
    </lineage>
</organism>
<keyword evidence="4" id="KW-1185">Reference proteome</keyword>
<dbReference type="InterPro" id="IPR040976">
    <property type="entry name" value="Pkinase_fungal"/>
</dbReference>
<proteinExistence type="predicted"/>
<feature type="region of interest" description="Disordered" evidence="1">
    <location>
        <begin position="180"/>
        <end position="209"/>
    </location>
</feature>
<name>A0A8H5CPZ5_9AGAR</name>
<dbReference type="Pfam" id="PF17667">
    <property type="entry name" value="Pkinase_fungal"/>
    <property type="match status" value="1"/>
</dbReference>
<dbReference type="EMBL" id="JAACJN010000368">
    <property type="protein sequence ID" value="KAF5345735.1"/>
    <property type="molecule type" value="Genomic_DNA"/>
</dbReference>
<evidence type="ECO:0000256" key="1">
    <source>
        <dbReference type="SAM" id="MobiDB-lite"/>
    </source>
</evidence>
<feature type="compositionally biased region" description="Low complexity" evidence="1">
    <location>
        <begin position="180"/>
        <end position="196"/>
    </location>
</feature>
<gene>
    <name evidence="3" type="ORF">D9757_013299</name>
</gene>
<reference evidence="3 4" key="1">
    <citation type="journal article" date="2020" name="ISME J.">
        <title>Uncovering the hidden diversity of litter-decomposition mechanisms in mushroom-forming fungi.</title>
        <authorList>
            <person name="Floudas D."/>
            <person name="Bentzer J."/>
            <person name="Ahren D."/>
            <person name="Johansson T."/>
            <person name="Persson P."/>
            <person name="Tunlid A."/>
        </authorList>
    </citation>
    <scope>NUCLEOTIDE SEQUENCE [LARGE SCALE GENOMIC DNA]</scope>
    <source>
        <strain evidence="3 4">CBS 406.79</strain>
    </source>
</reference>
<accession>A0A8H5CPZ5</accession>